<accession>A0AAU1M5N5</accession>
<gene>
    <name evidence="2" type="ORF">OG222_36860</name>
</gene>
<feature type="domain" description="DUF8175" evidence="1">
    <location>
        <begin position="1"/>
        <end position="149"/>
    </location>
</feature>
<keyword evidence="2" id="KW-0614">Plasmid</keyword>
<name>A0AAU1M5N5_9ACTN</name>
<evidence type="ECO:0000259" key="1">
    <source>
        <dbReference type="Pfam" id="PF26526"/>
    </source>
</evidence>
<sequence>MAVPTSKTAGPAVVEGDLARCFAHSPTGALFAAAQIGTRYPFTKDWEKVVEQQTYGDGKQLLLDKRRAYEATAEPIAPVPGELGQFAGFQFVTYTPQTAVLQMVSRFEAGTMQVSTVTMQWDDGEGDWLYEIPSVTPPQKTVENLDGYVVWGGL</sequence>
<dbReference type="Pfam" id="PF26526">
    <property type="entry name" value="DUF8175"/>
    <property type="match status" value="1"/>
</dbReference>
<protein>
    <recommendedName>
        <fullName evidence="1">DUF8175 domain-containing protein</fullName>
    </recommendedName>
</protein>
<dbReference type="InterPro" id="IPR058488">
    <property type="entry name" value="DUF8175"/>
</dbReference>
<dbReference type="EMBL" id="CP108170">
    <property type="protein sequence ID" value="WTQ78762.1"/>
    <property type="molecule type" value="Genomic_DNA"/>
</dbReference>
<dbReference type="AlphaFoldDB" id="A0AAU1M5N5"/>
<evidence type="ECO:0000313" key="2">
    <source>
        <dbReference type="EMBL" id="WTQ78762.1"/>
    </source>
</evidence>
<reference evidence="2" key="1">
    <citation type="submission" date="2022-10" db="EMBL/GenBank/DDBJ databases">
        <title>The complete genomes of actinobacterial strains from the NBC collection.</title>
        <authorList>
            <person name="Joergensen T.S."/>
            <person name="Alvarez Arevalo M."/>
            <person name="Sterndorff E.B."/>
            <person name="Faurdal D."/>
            <person name="Vuksanovic O."/>
            <person name="Mourched A.-S."/>
            <person name="Charusanti P."/>
            <person name="Shaw S."/>
            <person name="Blin K."/>
            <person name="Weber T."/>
        </authorList>
    </citation>
    <scope>NUCLEOTIDE SEQUENCE</scope>
    <source>
        <strain evidence="2">NBC_00148</strain>
        <plasmid evidence="2">unnamed1</plasmid>
    </source>
</reference>
<organism evidence="2">
    <name type="scientific">Streptomyces sp. NBC_00148</name>
    <dbReference type="NCBI Taxonomy" id="2903626"/>
    <lineage>
        <taxon>Bacteria</taxon>
        <taxon>Bacillati</taxon>
        <taxon>Actinomycetota</taxon>
        <taxon>Actinomycetes</taxon>
        <taxon>Kitasatosporales</taxon>
        <taxon>Streptomycetaceae</taxon>
        <taxon>Streptomyces</taxon>
    </lineage>
</organism>
<proteinExistence type="predicted"/>
<geneLocation type="plasmid" evidence="2">
    <name>unnamed1</name>
</geneLocation>